<protein>
    <submittedName>
        <fullName evidence="1">Uncharacterized protein</fullName>
    </submittedName>
</protein>
<keyword evidence="2" id="KW-1185">Reference proteome</keyword>
<gene>
    <name evidence="1" type="ORF">BDK89_1559</name>
</gene>
<name>A0A4R7HXP9_9ACTN</name>
<sequence>MDLDEFLAAEAAVAECERARSRATVLHGELAAEQETCQDLRRRLDDARRRSTRSTGSFIGRIFGRRPDPAAPPSPEVAALTAELSAHERAMQRLSGEFASARDTAAVLDESRDRLDAATTARAAAIAGSGDDRARRLAALDDELAAARRVRDDLRAVISSALRAVGALDTATDRLGTAAGWSIVDVASEGSGGFRHGPGRFGGDVAGRAKYDALDGAVVPIAEAHASLLSLRSELADLGGPGDLHHPNVRMPSSALGTWDVWFDNTFSDLMVHDRITSSSAELRRAASSVDELIAEVTPSAEAAGAHVDSLEHQRSALLRR</sequence>
<comment type="caution">
    <text evidence="1">The sequence shown here is derived from an EMBL/GenBank/DDBJ whole genome shotgun (WGS) entry which is preliminary data.</text>
</comment>
<accession>A0A4R7HXP9</accession>
<dbReference type="OrthoDB" id="3540923at2"/>
<dbReference type="AlphaFoldDB" id="A0A4R7HXP9"/>
<dbReference type="RefSeq" id="WP_133868385.1">
    <property type="nucleotide sequence ID" value="NZ_SOAU01000001.1"/>
</dbReference>
<dbReference type="EMBL" id="SOAU01000001">
    <property type="protein sequence ID" value="TDT15977.1"/>
    <property type="molecule type" value="Genomic_DNA"/>
</dbReference>
<organism evidence="1 2">
    <name type="scientific">Ilumatobacter fluminis</name>
    <dbReference type="NCBI Taxonomy" id="467091"/>
    <lineage>
        <taxon>Bacteria</taxon>
        <taxon>Bacillati</taxon>
        <taxon>Actinomycetota</taxon>
        <taxon>Acidimicrobiia</taxon>
        <taxon>Acidimicrobiales</taxon>
        <taxon>Ilumatobacteraceae</taxon>
        <taxon>Ilumatobacter</taxon>
    </lineage>
</organism>
<evidence type="ECO:0000313" key="1">
    <source>
        <dbReference type="EMBL" id="TDT15977.1"/>
    </source>
</evidence>
<dbReference type="Gene3D" id="1.10.287.1490">
    <property type="match status" value="1"/>
</dbReference>
<dbReference type="Proteomes" id="UP000294558">
    <property type="component" value="Unassembled WGS sequence"/>
</dbReference>
<reference evidence="1 2" key="1">
    <citation type="submission" date="2019-03" db="EMBL/GenBank/DDBJ databases">
        <title>Sequencing the genomes of 1000 actinobacteria strains.</title>
        <authorList>
            <person name="Klenk H.-P."/>
        </authorList>
    </citation>
    <scope>NUCLEOTIDE SEQUENCE [LARGE SCALE GENOMIC DNA]</scope>
    <source>
        <strain evidence="1 2">DSM 18936</strain>
    </source>
</reference>
<evidence type="ECO:0000313" key="2">
    <source>
        <dbReference type="Proteomes" id="UP000294558"/>
    </source>
</evidence>
<proteinExistence type="predicted"/>